<evidence type="ECO:0000313" key="4">
    <source>
        <dbReference type="Proteomes" id="UP000199495"/>
    </source>
</evidence>
<dbReference type="InterPro" id="IPR035940">
    <property type="entry name" value="CAP_sf"/>
</dbReference>
<protein>
    <submittedName>
        <fullName evidence="3">Cysteine-rich secretory protein family protein</fullName>
    </submittedName>
</protein>
<organism evidence="3 4">
    <name type="scientific">Pelagibacterium luteolum</name>
    <dbReference type="NCBI Taxonomy" id="440168"/>
    <lineage>
        <taxon>Bacteria</taxon>
        <taxon>Pseudomonadati</taxon>
        <taxon>Pseudomonadota</taxon>
        <taxon>Alphaproteobacteria</taxon>
        <taxon>Hyphomicrobiales</taxon>
        <taxon>Devosiaceae</taxon>
        <taxon>Pelagibacterium</taxon>
    </lineage>
</organism>
<dbReference type="OrthoDB" id="7852865at2"/>
<keyword evidence="4" id="KW-1185">Reference proteome</keyword>
<feature type="signal peptide" evidence="1">
    <location>
        <begin position="1"/>
        <end position="27"/>
    </location>
</feature>
<evidence type="ECO:0000256" key="1">
    <source>
        <dbReference type="SAM" id="SignalP"/>
    </source>
</evidence>
<feature type="domain" description="SCP" evidence="2">
    <location>
        <begin position="62"/>
        <end position="162"/>
    </location>
</feature>
<dbReference type="PROSITE" id="PS51257">
    <property type="entry name" value="PROKAR_LIPOPROTEIN"/>
    <property type="match status" value="1"/>
</dbReference>
<name>A0A1G7RUR3_9HYPH</name>
<evidence type="ECO:0000259" key="2">
    <source>
        <dbReference type="Pfam" id="PF00188"/>
    </source>
</evidence>
<dbReference type="InterPro" id="IPR014044">
    <property type="entry name" value="CAP_dom"/>
</dbReference>
<accession>A0A1G7RUR3</accession>
<dbReference type="CDD" id="cd05379">
    <property type="entry name" value="CAP_bacterial"/>
    <property type="match status" value="1"/>
</dbReference>
<proteinExistence type="predicted"/>
<dbReference type="EMBL" id="FNCS01000001">
    <property type="protein sequence ID" value="SDG13600.1"/>
    <property type="molecule type" value="Genomic_DNA"/>
</dbReference>
<dbReference type="AlphaFoldDB" id="A0A1G7RUR3"/>
<dbReference type="RefSeq" id="WP_090589555.1">
    <property type="nucleotide sequence ID" value="NZ_FNCS01000001.1"/>
</dbReference>
<sequence length="166" mass="16872">MTTASARTRPTAAIGSMLALMCLAGLAGCTGAPMTTASTGLAPGLVAEINSPGAQMDRQSALSIVNQYRALRGAAPLAADPSLDAQAQALATQYASSGNAPSRPADAAALRLSAGYSNFADTFSGWRNSPADADVMAQGDARRVGFAAVYDPSSAYGTHWVMLMGR</sequence>
<keyword evidence="1" id="KW-0732">Signal</keyword>
<dbReference type="Pfam" id="PF00188">
    <property type="entry name" value="CAP"/>
    <property type="match status" value="1"/>
</dbReference>
<dbReference type="STRING" id="440168.SAMN04487974_10190"/>
<feature type="chain" id="PRO_5011626424" evidence="1">
    <location>
        <begin position="28"/>
        <end position="166"/>
    </location>
</feature>
<dbReference type="Gene3D" id="3.40.33.10">
    <property type="entry name" value="CAP"/>
    <property type="match status" value="1"/>
</dbReference>
<dbReference type="Proteomes" id="UP000199495">
    <property type="component" value="Unassembled WGS sequence"/>
</dbReference>
<gene>
    <name evidence="3" type="ORF">SAMN04487974_10190</name>
</gene>
<dbReference type="SUPFAM" id="SSF55797">
    <property type="entry name" value="PR-1-like"/>
    <property type="match status" value="1"/>
</dbReference>
<reference evidence="3 4" key="1">
    <citation type="submission" date="2016-10" db="EMBL/GenBank/DDBJ databases">
        <authorList>
            <person name="de Groot N.N."/>
        </authorList>
    </citation>
    <scope>NUCLEOTIDE SEQUENCE [LARGE SCALE GENOMIC DNA]</scope>
    <source>
        <strain evidence="3 4">CGMCC 1.10267</strain>
    </source>
</reference>
<evidence type="ECO:0000313" key="3">
    <source>
        <dbReference type="EMBL" id="SDG13600.1"/>
    </source>
</evidence>